<evidence type="ECO:0000256" key="1">
    <source>
        <dbReference type="ARBA" id="ARBA00004479"/>
    </source>
</evidence>
<dbReference type="SUPFAM" id="SSF48726">
    <property type="entry name" value="Immunoglobulin"/>
    <property type="match status" value="2"/>
</dbReference>
<keyword evidence="2 6" id="KW-0472">Membrane</keyword>
<evidence type="ECO:0000256" key="5">
    <source>
        <dbReference type="ARBA" id="ARBA00023319"/>
    </source>
</evidence>
<feature type="domain" description="Ig-like" evidence="7">
    <location>
        <begin position="1"/>
        <end position="83"/>
    </location>
</feature>
<organism evidence="8 9">
    <name type="scientific">Dreissena polymorpha</name>
    <name type="common">Zebra mussel</name>
    <name type="synonym">Mytilus polymorpha</name>
    <dbReference type="NCBI Taxonomy" id="45954"/>
    <lineage>
        <taxon>Eukaryota</taxon>
        <taxon>Metazoa</taxon>
        <taxon>Spiralia</taxon>
        <taxon>Lophotrochozoa</taxon>
        <taxon>Mollusca</taxon>
        <taxon>Bivalvia</taxon>
        <taxon>Autobranchia</taxon>
        <taxon>Heteroconchia</taxon>
        <taxon>Euheterodonta</taxon>
        <taxon>Imparidentia</taxon>
        <taxon>Neoheterodontei</taxon>
        <taxon>Myida</taxon>
        <taxon>Dreissenoidea</taxon>
        <taxon>Dreissenidae</taxon>
        <taxon>Dreissena</taxon>
    </lineage>
</organism>
<dbReference type="EMBL" id="JAIWYP010000004">
    <property type="protein sequence ID" value="KAH3831690.1"/>
    <property type="molecule type" value="Genomic_DNA"/>
</dbReference>
<dbReference type="InterPro" id="IPR051275">
    <property type="entry name" value="Cell_adhesion_signaling"/>
</dbReference>
<evidence type="ECO:0000256" key="3">
    <source>
        <dbReference type="ARBA" id="ARBA00023157"/>
    </source>
</evidence>
<dbReference type="GO" id="GO:0005886">
    <property type="term" value="C:plasma membrane"/>
    <property type="evidence" value="ECO:0007669"/>
    <property type="project" value="TreeGrafter"/>
</dbReference>
<keyword evidence="5" id="KW-0393">Immunoglobulin domain</keyword>
<evidence type="ECO:0000313" key="9">
    <source>
        <dbReference type="Proteomes" id="UP000828390"/>
    </source>
</evidence>
<dbReference type="SMART" id="SM00409">
    <property type="entry name" value="IG"/>
    <property type="match status" value="2"/>
</dbReference>
<protein>
    <recommendedName>
        <fullName evidence="7">Ig-like domain-containing protein</fullName>
    </recommendedName>
</protein>
<dbReference type="PANTHER" id="PTHR11640:SF31">
    <property type="entry name" value="IRREGULAR CHIASM C-ROUGHEST PROTEIN-RELATED"/>
    <property type="match status" value="1"/>
</dbReference>
<accession>A0A9D4HCG6</accession>
<dbReference type="InterPro" id="IPR003599">
    <property type="entry name" value="Ig_sub"/>
</dbReference>
<evidence type="ECO:0000256" key="2">
    <source>
        <dbReference type="ARBA" id="ARBA00023136"/>
    </source>
</evidence>
<feature type="transmembrane region" description="Helical" evidence="6">
    <location>
        <begin position="213"/>
        <end position="231"/>
    </location>
</feature>
<dbReference type="Gene3D" id="2.60.40.10">
    <property type="entry name" value="Immunoglobulins"/>
    <property type="match status" value="2"/>
</dbReference>
<dbReference type="OrthoDB" id="6104623at2759"/>
<evidence type="ECO:0000256" key="4">
    <source>
        <dbReference type="ARBA" id="ARBA00023180"/>
    </source>
</evidence>
<dbReference type="GO" id="GO:0098609">
    <property type="term" value="P:cell-cell adhesion"/>
    <property type="evidence" value="ECO:0007669"/>
    <property type="project" value="TreeGrafter"/>
</dbReference>
<dbReference type="InterPro" id="IPR013162">
    <property type="entry name" value="CD80_C2-set"/>
</dbReference>
<keyword evidence="9" id="KW-1185">Reference proteome</keyword>
<reference evidence="8" key="2">
    <citation type="submission" date="2020-11" db="EMBL/GenBank/DDBJ databases">
        <authorList>
            <person name="McCartney M.A."/>
            <person name="Auch B."/>
            <person name="Kono T."/>
            <person name="Mallez S."/>
            <person name="Becker A."/>
            <person name="Gohl D.M."/>
            <person name="Silverstein K.A.T."/>
            <person name="Koren S."/>
            <person name="Bechman K.B."/>
            <person name="Herman A."/>
            <person name="Abrahante J.E."/>
            <person name="Garbe J."/>
        </authorList>
    </citation>
    <scope>NUCLEOTIDE SEQUENCE</scope>
    <source>
        <strain evidence="8">Duluth1</strain>
        <tissue evidence="8">Whole animal</tissue>
    </source>
</reference>
<evidence type="ECO:0000259" key="7">
    <source>
        <dbReference type="PROSITE" id="PS50835"/>
    </source>
</evidence>
<feature type="domain" description="Ig-like" evidence="7">
    <location>
        <begin position="99"/>
        <end position="188"/>
    </location>
</feature>
<dbReference type="Pfam" id="PF08205">
    <property type="entry name" value="C2-set_2"/>
    <property type="match status" value="1"/>
</dbReference>
<dbReference type="Pfam" id="PF13927">
    <property type="entry name" value="Ig_3"/>
    <property type="match status" value="1"/>
</dbReference>
<gene>
    <name evidence="8" type="ORF">DPMN_104960</name>
</gene>
<comment type="subcellular location">
    <subcellularLocation>
        <location evidence="1">Membrane</location>
        <topology evidence="1">Single-pass type I membrane protein</topology>
    </subcellularLocation>
</comment>
<keyword evidence="3" id="KW-1015">Disulfide bond</keyword>
<dbReference type="InterPro" id="IPR013783">
    <property type="entry name" value="Ig-like_fold"/>
</dbReference>
<reference evidence="8" key="1">
    <citation type="journal article" date="2019" name="bioRxiv">
        <title>The Genome of the Zebra Mussel, Dreissena polymorpha: A Resource for Invasive Species Research.</title>
        <authorList>
            <person name="McCartney M.A."/>
            <person name="Auch B."/>
            <person name="Kono T."/>
            <person name="Mallez S."/>
            <person name="Zhang Y."/>
            <person name="Obille A."/>
            <person name="Becker A."/>
            <person name="Abrahante J.E."/>
            <person name="Garbe J."/>
            <person name="Badalamenti J.P."/>
            <person name="Herman A."/>
            <person name="Mangelson H."/>
            <person name="Liachko I."/>
            <person name="Sullivan S."/>
            <person name="Sone E.D."/>
            <person name="Koren S."/>
            <person name="Silverstein K.A.T."/>
            <person name="Beckman K.B."/>
            <person name="Gohl D.M."/>
        </authorList>
    </citation>
    <scope>NUCLEOTIDE SEQUENCE</scope>
    <source>
        <strain evidence="8">Duluth1</strain>
        <tissue evidence="8">Whole animal</tissue>
    </source>
</reference>
<keyword evidence="6" id="KW-0812">Transmembrane</keyword>
<dbReference type="Proteomes" id="UP000828390">
    <property type="component" value="Unassembled WGS sequence"/>
</dbReference>
<keyword evidence="6" id="KW-1133">Transmembrane helix</keyword>
<dbReference type="GO" id="GO:0050839">
    <property type="term" value="F:cell adhesion molecule binding"/>
    <property type="evidence" value="ECO:0007669"/>
    <property type="project" value="TreeGrafter"/>
</dbReference>
<dbReference type="PANTHER" id="PTHR11640">
    <property type="entry name" value="NEPHRIN"/>
    <property type="match status" value="1"/>
</dbReference>
<name>A0A9D4HCG6_DREPO</name>
<evidence type="ECO:0000256" key="6">
    <source>
        <dbReference type="SAM" id="Phobius"/>
    </source>
</evidence>
<dbReference type="GO" id="GO:0005911">
    <property type="term" value="C:cell-cell junction"/>
    <property type="evidence" value="ECO:0007669"/>
    <property type="project" value="TreeGrafter"/>
</dbReference>
<sequence>MIRVPPSNQTAVAGTDARFTCQVSERRDIDYVFWKKVTVDGFTDVISYNLNLLNTSKYAIEGDFTLQVRNVHVQDEAWYECQAGVDRARAHLAVEVMAANMTLVGSPEPPFKKGAFVNITCSAYHSRPPVHIRWYHGRSDITSLAAHSCSQIYGPEGFSDTTSMLTITVTDDRHSIRCVASLPGTNISRTEFWNPLIDFETSDATRSSRYSSLLGMSVSAICVLVYVVTWSDVQ</sequence>
<keyword evidence="4" id="KW-0325">Glycoprotein</keyword>
<dbReference type="InterPro" id="IPR036179">
    <property type="entry name" value="Ig-like_dom_sf"/>
</dbReference>
<evidence type="ECO:0000313" key="8">
    <source>
        <dbReference type="EMBL" id="KAH3831690.1"/>
    </source>
</evidence>
<dbReference type="InterPro" id="IPR007110">
    <property type="entry name" value="Ig-like_dom"/>
</dbReference>
<dbReference type="AlphaFoldDB" id="A0A9D4HCG6"/>
<comment type="caution">
    <text evidence="8">The sequence shown here is derived from an EMBL/GenBank/DDBJ whole genome shotgun (WGS) entry which is preliminary data.</text>
</comment>
<dbReference type="PROSITE" id="PS50835">
    <property type="entry name" value="IG_LIKE"/>
    <property type="match status" value="2"/>
</dbReference>
<proteinExistence type="predicted"/>